<dbReference type="AlphaFoldDB" id="A0A8J3II24"/>
<keyword evidence="3" id="KW-1185">Reference proteome</keyword>
<evidence type="ECO:0000313" key="3">
    <source>
        <dbReference type="Proteomes" id="UP000597444"/>
    </source>
</evidence>
<accession>A0A8J3II24</accession>
<evidence type="ECO:0000256" key="1">
    <source>
        <dbReference type="SAM" id="MobiDB-lite"/>
    </source>
</evidence>
<gene>
    <name evidence="2" type="ORF">KSF_050090</name>
</gene>
<feature type="compositionally biased region" description="Basic and acidic residues" evidence="1">
    <location>
        <begin position="1"/>
        <end position="17"/>
    </location>
</feature>
<sequence>MESLHVKPREKDPDAARRNPLIGCPKSGLKVELAGDPRNRVVEATFMVAPQRLLPRGDNK</sequence>
<dbReference type="EMBL" id="BNJK01000001">
    <property type="protein sequence ID" value="GHO94961.1"/>
    <property type="molecule type" value="Genomic_DNA"/>
</dbReference>
<comment type="caution">
    <text evidence="2">The sequence shown here is derived from an EMBL/GenBank/DDBJ whole genome shotgun (WGS) entry which is preliminary data.</text>
</comment>
<organism evidence="2 3">
    <name type="scientific">Reticulibacter mediterranei</name>
    <dbReference type="NCBI Taxonomy" id="2778369"/>
    <lineage>
        <taxon>Bacteria</taxon>
        <taxon>Bacillati</taxon>
        <taxon>Chloroflexota</taxon>
        <taxon>Ktedonobacteria</taxon>
        <taxon>Ktedonobacterales</taxon>
        <taxon>Reticulibacteraceae</taxon>
        <taxon>Reticulibacter</taxon>
    </lineage>
</organism>
<proteinExistence type="predicted"/>
<reference evidence="2" key="1">
    <citation type="submission" date="2020-10" db="EMBL/GenBank/DDBJ databases">
        <title>Taxonomic study of unclassified bacteria belonging to the class Ktedonobacteria.</title>
        <authorList>
            <person name="Yabe S."/>
            <person name="Wang C.M."/>
            <person name="Zheng Y."/>
            <person name="Sakai Y."/>
            <person name="Cavaletti L."/>
            <person name="Monciardini P."/>
            <person name="Donadio S."/>
        </authorList>
    </citation>
    <scope>NUCLEOTIDE SEQUENCE</scope>
    <source>
        <strain evidence="2">ID150040</strain>
    </source>
</reference>
<dbReference type="Proteomes" id="UP000597444">
    <property type="component" value="Unassembled WGS sequence"/>
</dbReference>
<protein>
    <submittedName>
        <fullName evidence="2">Uncharacterized protein</fullName>
    </submittedName>
</protein>
<evidence type="ECO:0000313" key="2">
    <source>
        <dbReference type="EMBL" id="GHO94961.1"/>
    </source>
</evidence>
<feature type="region of interest" description="Disordered" evidence="1">
    <location>
        <begin position="1"/>
        <end position="23"/>
    </location>
</feature>
<name>A0A8J3II24_9CHLR</name>